<comment type="caution">
    <text evidence="2">The sequence shown here is derived from an EMBL/GenBank/DDBJ whole genome shotgun (WGS) entry which is preliminary data.</text>
</comment>
<dbReference type="Gene3D" id="1.10.238.10">
    <property type="entry name" value="EF-hand"/>
    <property type="match status" value="1"/>
</dbReference>
<name>A0ABD3GJC5_9MARC</name>
<dbReference type="SUPFAM" id="SSF47473">
    <property type="entry name" value="EF-hand"/>
    <property type="match status" value="1"/>
</dbReference>
<organism evidence="2 3">
    <name type="scientific">Riccia sorocarpa</name>
    <dbReference type="NCBI Taxonomy" id="122646"/>
    <lineage>
        <taxon>Eukaryota</taxon>
        <taxon>Viridiplantae</taxon>
        <taxon>Streptophyta</taxon>
        <taxon>Embryophyta</taxon>
        <taxon>Marchantiophyta</taxon>
        <taxon>Marchantiopsida</taxon>
        <taxon>Marchantiidae</taxon>
        <taxon>Marchantiales</taxon>
        <taxon>Ricciaceae</taxon>
        <taxon>Riccia</taxon>
    </lineage>
</organism>
<dbReference type="EMBL" id="JBJQOH010000007">
    <property type="protein sequence ID" value="KAL3677814.1"/>
    <property type="molecule type" value="Genomic_DNA"/>
</dbReference>
<protein>
    <recommendedName>
        <fullName evidence="1">EF-hand domain-containing protein</fullName>
    </recommendedName>
</protein>
<dbReference type="Proteomes" id="UP001633002">
    <property type="component" value="Unassembled WGS sequence"/>
</dbReference>
<dbReference type="InterPro" id="IPR011992">
    <property type="entry name" value="EF-hand-dom_pair"/>
</dbReference>
<dbReference type="PROSITE" id="PS50222">
    <property type="entry name" value="EF_HAND_2"/>
    <property type="match status" value="1"/>
</dbReference>
<keyword evidence="3" id="KW-1185">Reference proteome</keyword>
<dbReference type="AlphaFoldDB" id="A0ABD3GJC5"/>
<evidence type="ECO:0000259" key="1">
    <source>
        <dbReference type="PROSITE" id="PS50222"/>
    </source>
</evidence>
<accession>A0ABD3GJC5</accession>
<gene>
    <name evidence="2" type="ORF">R1sor_020770</name>
</gene>
<sequence length="303" mass="33994">MEQLGLTIAECGPFWKDPIHMRSNCVRALRLAIRQWSHEVKQDQVASLLGAAEAIMAVEEMHSFMAERNRAALDASNLLFGSRGVIKLPEVCAGCQVPRRGNELTKPVIKPMTDGWQPRWPGDLGDPFEPYLQLIEQYLHSAVSFHGRALEQLSAAFGHVRKASRNSRDVAYLHSLAAAVGLSVKEYQRLLEMFNKIDIEKVGTISKKQLMEAMKRDKDIAAFMQLSRAKNKDGKRETFEGVFNRIDTEGLGAVTWESFLHFFSSERSLTSDSVLNPMCVQPMCTQPLCIQAAMCNQPLCKLP</sequence>
<evidence type="ECO:0000313" key="2">
    <source>
        <dbReference type="EMBL" id="KAL3677814.1"/>
    </source>
</evidence>
<dbReference type="InterPro" id="IPR002048">
    <property type="entry name" value="EF_hand_dom"/>
</dbReference>
<proteinExistence type="predicted"/>
<feature type="domain" description="EF-hand" evidence="1">
    <location>
        <begin position="185"/>
        <end position="220"/>
    </location>
</feature>
<evidence type="ECO:0000313" key="3">
    <source>
        <dbReference type="Proteomes" id="UP001633002"/>
    </source>
</evidence>
<reference evidence="2 3" key="1">
    <citation type="submission" date="2024-09" db="EMBL/GenBank/DDBJ databases">
        <title>Chromosome-scale assembly of Riccia sorocarpa.</title>
        <authorList>
            <person name="Paukszto L."/>
        </authorList>
    </citation>
    <scope>NUCLEOTIDE SEQUENCE [LARGE SCALE GENOMIC DNA]</scope>
    <source>
        <strain evidence="2">LP-2024</strain>
        <tissue evidence="2">Aerial parts of the thallus</tissue>
    </source>
</reference>